<dbReference type="InterPro" id="IPR036890">
    <property type="entry name" value="HATPase_C_sf"/>
</dbReference>
<evidence type="ECO:0000256" key="3">
    <source>
        <dbReference type="ARBA" id="ARBA00022553"/>
    </source>
</evidence>
<dbReference type="SUPFAM" id="SSF55785">
    <property type="entry name" value="PYP-like sensor domain (PAS domain)"/>
    <property type="match status" value="5"/>
</dbReference>
<dbReference type="CDD" id="cd00082">
    <property type="entry name" value="HisKA"/>
    <property type="match status" value="1"/>
</dbReference>
<dbReference type="PANTHER" id="PTHR43047">
    <property type="entry name" value="TWO-COMPONENT HISTIDINE PROTEIN KINASE"/>
    <property type="match status" value="1"/>
</dbReference>
<dbReference type="PANTHER" id="PTHR43047:SF72">
    <property type="entry name" value="OSMOSENSING HISTIDINE PROTEIN KINASE SLN1"/>
    <property type="match status" value="1"/>
</dbReference>
<evidence type="ECO:0000313" key="9">
    <source>
        <dbReference type="Proteomes" id="UP000698752"/>
    </source>
</evidence>
<evidence type="ECO:0000259" key="6">
    <source>
        <dbReference type="PROSITE" id="PS50109"/>
    </source>
</evidence>
<organism evidence="8 9">
    <name type="scientific">Neoroseomonas terrae</name>
    <dbReference type="NCBI Taxonomy" id="424799"/>
    <lineage>
        <taxon>Bacteria</taxon>
        <taxon>Pseudomonadati</taxon>
        <taxon>Pseudomonadota</taxon>
        <taxon>Alphaproteobacteria</taxon>
        <taxon>Acetobacterales</taxon>
        <taxon>Acetobacteraceae</taxon>
        <taxon>Neoroseomonas</taxon>
    </lineage>
</organism>
<dbReference type="SUPFAM" id="SSF47384">
    <property type="entry name" value="Homodimeric domain of signal transducing histidine kinase"/>
    <property type="match status" value="1"/>
</dbReference>
<accession>A0ABS5ENF0</accession>
<feature type="domain" description="PAS" evidence="7">
    <location>
        <begin position="112"/>
        <end position="164"/>
    </location>
</feature>
<feature type="domain" description="Histidine kinase" evidence="6">
    <location>
        <begin position="760"/>
        <end position="977"/>
    </location>
</feature>
<dbReference type="InterPro" id="IPR035965">
    <property type="entry name" value="PAS-like_dom_sf"/>
</dbReference>
<dbReference type="Gene3D" id="1.10.287.130">
    <property type="match status" value="1"/>
</dbReference>
<evidence type="ECO:0000256" key="2">
    <source>
        <dbReference type="ARBA" id="ARBA00012438"/>
    </source>
</evidence>
<dbReference type="Pfam" id="PF02518">
    <property type="entry name" value="HATPase_c"/>
    <property type="match status" value="1"/>
</dbReference>
<evidence type="ECO:0000256" key="5">
    <source>
        <dbReference type="ARBA" id="ARBA00022777"/>
    </source>
</evidence>
<dbReference type="SMART" id="SM00091">
    <property type="entry name" value="PAS"/>
    <property type="match status" value="4"/>
</dbReference>
<dbReference type="Proteomes" id="UP000698752">
    <property type="component" value="Unassembled WGS sequence"/>
</dbReference>
<dbReference type="Gene3D" id="3.30.450.20">
    <property type="entry name" value="PAS domain"/>
    <property type="match status" value="5"/>
</dbReference>
<comment type="catalytic activity">
    <reaction evidence="1">
        <text>ATP + protein L-histidine = ADP + protein N-phospho-L-histidine.</text>
        <dbReference type="EC" id="2.7.13.3"/>
    </reaction>
</comment>
<dbReference type="CDD" id="cd00130">
    <property type="entry name" value="PAS"/>
    <property type="match status" value="1"/>
</dbReference>
<sequence>MVIDEASRLVVANAAFWSEAGAQPDRFPPGTPLRDMLRLLAFRGMLGAGDPAALAEEALAADRSVPHLRHLRSADGARLSEVASLPLPGGGFVLCSVDITALHRAEATARSRAALLEHVLSSQRGGIALFDTAGRLVLHNPAYLRHSGATPEMLAGHPTLNEIVTALAQAGEFTANADRDYVRALLDGDPSRARRGQREKRDGTVVRFHSTPEVNGGFLVESDDVTDLRRAEDEARRRAALLNGVLEALPHGICVWTAERRVALFNDAYQRLMDGAPLQVGDTLHDVITRRATAGEYGSGEAEAIYRREMGRDLSRPQQRQRQRPDGTALAIRTAPLPDGGHISVVTDITALWRAEEEARRRAELLETAMGAIRHGIVICGPDQRILAANQLARTLVGHAPDEVLVGRTVEDVIEQLHRQGRYGPEPMATDAVRMALSLDRSKAHVYQRTTPEGRVLDVASDPTPDGGFVITHSDITALVQAEDEARHRAGVLEAAMASMRHGLVIYGPDRRVVVANELSGTLGGHPPDSMQPGRLLDDVLRDLHAASAFGPEPGASALLAAGLSLDRSKPYRTVREVANGRVLEISSDPTPDGGFIVTHFDITARARAEAEARQRAAILHVMLENMRHGIALFDAESRLIASNGLAASMCGLPPELMAPGTTLTEMRRRQTELGEFRMPQEDLRAEPHQWGRPLAAPERYVRRRPNGRIIEVMTDRTPDGGYIRSYTDVTDDRHVRDELERARAAAEAASEAKSRFLATMSHELRTPLSAVIGYAEALLADPAPDSIAEYAGAMHQAGRHLLSLIDDILDVARAGRAESDAKPMPVEPAALLAGIAGTIREAAAIGGLTVELGAEAGLPRALCDERRLRRILQVLAGNAVKFTPVGGQVRLEAARAEDAGLVFRVVDSGIGIATEDIPRAFEPFTQLESSHARRYPGSGLGLHLARLLAEAMGASLTLDSRPDSGTTATLRLPRGITISDEAAPDSSSAVL</sequence>
<dbReference type="Gene3D" id="3.30.565.10">
    <property type="entry name" value="Histidine kinase-like ATPase, C-terminal domain"/>
    <property type="match status" value="1"/>
</dbReference>
<evidence type="ECO:0000259" key="7">
    <source>
        <dbReference type="PROSITE" id="PS50112"/>
    </source>
</evidence>
<name>A0ABS5ENF0_9PROT</name>
<protein>
    <recommendedName>
        <fullName evidence="2">histidine kinase</fullName>
        <ecNumber evidence="2">2.7.13.3</ecNumber>
    </recommendedName>
</protein>
<comment type="caution">
    <text evidence="8">The sequence shown here is derived from an EMBL/GenBank/DDBJ whole genome shotgun (WGS) entry which is preliminary data.</text>
</comment>
<dbReference type="SMART" id="SM00388">
    <property type="entry name" value="HisKA"/>
    <property type="match status" value="1"/>
</dbReference>
<evidence type="ECO:0000313" key="8">
    <source>
        <dbReference type="EMBL" id="MBR0652551.1"/>
    </source>
</evidence>
<keyword evidence="9" id="KW-1185">Reference proteome</keyword>
<dbReference type="InterPro" id="IPR003661">
    <property type="entry name" value="HisK_dim/P_dom"/>
</dbReference>
<dbReference type="Pfam" id="PF00512">
    <property type="entry name" value="HisKA"/>
    <property type="match status" value="1"/>
</dbReference>
<dbReference type="EMBL" id="JAAEDI010000030">
    <property type="protein sequence ID" value="MBR0652551.1"/>
    <property type="molecule type" value="Genomic_DNA"/>
</dbReference>
<keyword evidence="4" id="KW-0808">Transferase</keyword>
<dbReference type="EC" id="2.7.13.3" evidence="2"/>
<reference evidence="9" key="1">
    <citation type="journal article" date="2021" name="Syst. Appl. Microbiol.">
        <title>Roseomonas hellenica sp. nov., isolated from roots of wild-growing Alkanna tinctoria.</title>
        <authorList>
            <person name="Rat A."/>
            <person name="Naranjo H.D."/>
            <person name="Lebbe L."/>
            <person name="Cnockaert M."/>
            <person name="Krigas N."/>
            <person name="Grigoriadou K."/>
            <person name="Maloupa E."/>
            <person name="Willems A."/>
        </authorList>
    </citation>
    <scope>NUCLEOTIDE SEQUENCE [LARGE SCALE GENOMIC DNA]</scope>
    <source>
        <strain evidence="9">LMG 31159</strain>
    </source>
</reference>
<dbReference type="PROSITE" id="PS50109">
    <property type="entry name" value="HIS_KIN"/>
    <property type="match status" value="1"/>
</dbReference>
<evidence type="ECO:0000256" key="1">
    <source>
        <dbReference type="ARBA" id="ARBA00000085"/>
    </source>
</evidence>
<proteinExistence type="predicted"/>
<evidence type="ECO:0000256" key="4">
    <source>
        <dbReference type="ARBA" id="ARBA00022679"/>
    </source>
</evidence>
<dbReference type="SMART" id="SM00387">
    <property type="entry name" value="HATPase_c"/>
    <property type="match status" value="1"/>
</dbReference>
<keyword evidence="3" id="KW-0597">Phosphoprotein</keyword>
<dbReference type="InterPro" id="IPR036097">
    <property type="entry name" value="HisK_dim/P_sf"/>
</dbReference>
<keyword evidence="5" id="KW-0418">Kinase</keyword>
<dbReference type="PROSITE" id="PS50112">
    <property type="entry name" value="PAS"/>
    <property type="match status" value="1"/>
</dbReference>
<dbReference type="PRINTS" id="PR00344">
    <property type="entry name" value="BCTRLSENSOR"/>
</dbReference>
<dbReference type="InterPro" id="IPR000014">
    <property type="entry name" value="PAS"/>
</dbReference>
<dbReference type="InterPro" id="IPR005467">
    <property type="entry name" value="His_kinase_dom"/>
</dbReference>
<dbReference type="Pfam" id="PF12860">
    <property type="entry name" value="PAS_7"/>
    <property type="match status" value="6"/>
</dbReference>
<dbReference type="SUPFAM" id="SSF55874">
    <property type="entry name" value="ATPase domain of HSP90 chaperone/DNA topoisomerase II/histidine kinase"/>
    <property type="match status" value="1"/>
</dbReference>
<dbReference type="InterPro" id="IPR004358">
    <property type="entry name" value="Sig_transdc_His_kin-like_C"/>
</dbReference>
<dbReference type="InterPro" id="IPR003594">
    <property type="entry name" value="HATPase_dom"/>
</dbReference>
<gene>
    <name evidence="8" type="ORF">GXW78_23040</name>
</gene>